<keyword evidence="2" id="KW-1185">Reference proteome</keyword>
<dbReference type="Proteomes" id="UP000238191">
    <property type="component" value="Unassembled WGS sequence"/>
</dbReference>
<evidence type="ECO:0000313" key="2">
    <source>
        <dbReference type="Proteomes" id="UP000238191"/>
    </source>
</evidence>
<accession>A0A2S7CZS3</accession>
<organism evidence="1 2">
    <name type="scientific">Xanthomonas pisi</name>
    <dbReference type="NCBI Taxonomy" id="56457"/>
    <lineage>
        <taxon>Bacteria</taxon>
        <taxon>Pseudomonadati</taxon>
        <taxon>Pseudomonadota</taxon>
        <taxon>Gammaproteobacteria</taxon>
        <taxon>Lysobacterales</taxon>
        <taxon>Lysobacteraceae</taxon>
        <taxon>Xanthomonas</taxon>
    </lineage>
</organism>
<protein>
    <submittedName>
        <fullName evidence="1">Uncharacterized protein</fullName>
    </submittedName>
</protein>
<comment type="caution">
    <text evidence="1">The sequence shown here is derived from an EMBL/GenBank/DDBJ whole genome shotgun (WGS) entry which is preliminary data.</text>
</comment>
<dbReference type="AlphaFoldDB" id="A0A2S7CZS3"/>
<gene>
    <name evidence="1" type="ORF">XpiCFBP4643_16820</name>
</gene>
<proteinExistence type="predicted"/>
<dbReference type="EMBL" id="MDEI01000016">
    <property type="protein sequence ID" value="PPU67092.1"/>
    <property type="molecule type" value="Genomic_DNA"/>
</dbReference>
<reference evidence="2" key="1">
    <citation type="submission" date="2016-08" db="EMBL/GenBank/DDBJ databases">
        <authorList>
            <person name="Merda D."/>
            <person name="Briand M."/>
            <person name="Taghouti G."/>
            <person name="Carrere S."/>
            <person name="Gouzy J."/>
            <person name="Portier P."/>
            <person name="Jacques M.-A."/>
            <person name="Fischer-Le Saux M."/>
        </authorList>
    </citation>
    <scope>NUCLEOTIDE SEQUENCE [LARGE SCALE GENOMIC DNA]</scope>
    <source>
        <strain evidence="2">CFBP4643</strain>
    </source>
</reference>
<name>A0A2S7CZS3_9XANT</name>
<evidence type="ECO:0000313" key="1">
    <source>
        <dbReference type="EMBL" id="PPU67092.1"/>
    </source>
</evidence>
<sequence>MRIKAPDQCMIGGTICMIRSGLLFADNVISEVARSKPRCQLDDTNSLMYVEFVEFNADNGMTT</sequence>